<dbReference type="AlphaFoldDB" id="A0A9W4HKJ7"/>
<feature type="transmembrane region" description="Helical" evidence="1">
    <location>
        <begin position="151"/>
        <end position="168"/>
    </location>
</feature>
<organism evidence="2 3">
    <name type="scientific">Penicillium nalgiovense</name>
    <dbReference type="NCBI Taxonomy" id="60175"/>
    <lineage>
        <taxon>Eukaryota</taxon>
        <taxon>Fungi</taxon>
        <taxon>Dikarya</taxon>
        <taxon>Ascomycota</taxon>
        <taxon>Pezizomycotina</taxon>
        <taxon>Eurotiomycetes</taxon>
        <taxon>Eurotiomycetidae</taxon>
        <taxon>Eurotiales</taxon>
        <taxon>Aspergillaceae</taxon>
        <taxon>Penicillium</taxon>
    </lineage>
</organism>
<dbReference type="EMBL" id="CAJVNV010000110">
    <property type="protein sequence ID" value="CAG8046558.1"/>
    <property type="molecule type" value="Genomic_DNA"/>
</dbReference>
<keyword evidence="1" id="KW-1133">Transmembrane helix</keyword>
<evidence type="ECO:0000256" key="1">
    <source>
        <dbReference type="SAM" id="Phobius"/>
    </source>
</evidence>
<proteinExistence type="predicted"/>
<feature type="transmembrane region" description="Helical" evidence="1">
    <location>
        <begin position="51"/>
        <end position="74"/>
    </location>
</feature>
<name>A0A9W4HKJ7_PENNA</name>
<reference evidence="2" key="1">
    <citation type="submission" date="2021-07" db="EMBL/GenBank/DDBJ databases">
        <authorList>
            <person name="Branca A.L. A."/>
        </authorList>
    </citation>
    <scope>NUCLEOTIDE SEQUENCE</scope>
</reference>
<keyword evidence="1" id="KW-0472">Membrane</keyword>
<comment type="caution">
    <text evidence="2">The sequence shown here is derived from an EMBL/GenBank/DDBJ whole genome shotgun (WGS) entry which is preliminary data.</text>
</comment>
<accession>A0A9W4HKJ7</accession>
<gene>
    <name evidence="2" type="ORF">PNAL_LOCUS3172</name>
</gene>
<evidence type="ECO:0000313" key="2">
    <source>
        <dbReference type="EMBL" id="CAG8046558.1"/>
    </source>
</evidence>
<keyword evidence="1" id="KW-0812">Transmembrane</keyword>
<evidence type="ECO:0000313" key="3">
    <source>
        <dbReference type="Proteomes" id="UP001153461"/>
    </source>
</evidence>
<dbReference type="OrthoDB" id="10514282at2759"/>
<dbReference type="Proteomes" id="UP001153461">
    <property type="component" value="Unassembled WGS sequence"/>
</dbReference>
<protein>
    <submittedName>
        <fullName evidence="2">Uncharacterized protein</fullName>
    </submittedName>
</protein>
<sequence length="176" mass="20199">MNLPFFPFETVYGLYLPFQQRSKMEFLGIPSVDNPLGDNLKELKTFSPDSFMLFAFFSLFGTSRLNLLVLIAAIQRKRNVSRYRFTWNRCCVSGNALFDRPCWSKISTVLKGHKLFKPEDILGSDIEWCSIEPEVCGLTQRLLEKSERERLVVLAVGWVTVSYIVSFVESSLHGTL</sequence>